<gene>
    <name evidence="2" type="ORF">RIF29_28727</name>
</gene>
<dbReference type="InterPro" id="IPR006652">
    <property type="entry name" value="Kelch_1"/>
</dbReference>
<dbReference type="Pfam" id="PF01344">
    <property type="entry name" value="Kelch_1"/>
    <property type="match status" value="3"/>
</dbReference>
<feature type="domain" description="F-box" evidence="1">
    <location>
        <begin position="4"/>
        <end position="45"/>
    </location>
</feature>
<proteinExistence type="predicted"/>
<evidence type="ECO:0000313" key="2">
    <source>
        <dbReference type="EMBL" id="KAK7255320.1"/>
    </source>
</evidence>
<dbReference type="InterPro" id="IPR001810">
    <property type="entry name" value="F-box_dom"/>
</dbReference>
<dbReference type="InterPro" id="IPR044595">
    <property type="entry name" value="KMD1-4"/>
</dbReference>
<dbReference type="GO" id="GO:2000762">
    <property type="term" value="P:regulation of phenylpropanoid metabolic process"/>
    <property type="evidence" value="ECO:0007669"/>
    <property type="project" value="InterPro"/>
</dbReference>
<dbReference type="Gene3D" id="2.120.10.80">
    <property type="entry name" value="Kelch-type beta propeller"/>
    <property type="match status" value="1"/>
</dbReference>
<sequence>MDLISGLPEDIARECLVRVSYNQLPTVAMVCKGWKTEVESPEFRRQRRSTGHSQKILVTVQARSESVKSETGSTKRITNPVYFLSVFEPETGNWSELTPPPGFESGLPMFCQVAGVGSDLVLMGGLDPNTWKASNSVFVYSFLTARWRRGSHVPGEARNFFACCGSDSHGMVFVAGGHDDEKNALRSALAYDVARDRWVPLPDMAAERDECKAVFRRGRVYVVGGYCTEQQGRFERSAEVFDVATWQWDPVVEDFLNSATCPATLVDDNEDGEDERMYMCVGGELMVKRQESTWQRIATVPGEICHVAHVGAFDGEVLVIGSSGYGEAHIGFVFDVKSNIWRRLDSPEGFRGHVQTGWLLNI</sequence>
<dbReference type="InterPro" id="IPR036047">
    <property type="entry name" value="F-box-like_dom_sf"/>
</dbReference>
<dbReference type="CDD" id="cd22152">
    <property type="entry name" value="F-box_AtAFR-like"/>
    <property type="match status" value="1"/>
</dbReference>
<name>A0AAN9EFD0_CROPI</name>
<evidence type="ECO:0000259" key="1">
    <source>
        <dbReference type="Pfam" id="PF00646"/>
    </source>
</evidence>
<organism evidence="2 3">
    <name type="scientific">Crotalaria pallida</name>
    <name type="common">Smooth rattlebox</name>
    <name type="synonym">Crotalaria striata</name>
    <dbReference type="NCBI Taxonomy" id="3830"/>
    <lineage>
        <taxon>Eukaryota</taxon>
        <taxon>Viridiplantae</taxon>
        <taxon>Streptophyta</taxon>
        <taxon>Embryophyta</taxon>
        <taxon>Tracheophyta</taxon>
        <taxon>Spermatophyta</taxon>
        <taxon>Magnoliopsida</taxon>
        <taxon>eudicotyledons</taxon>
        <taxon>Gunneridae</taxon>
        <taxon>Pentapetalae</taxon>
        <taxon>rosids</taxon>
        <taxon>fabids</taxon>
        <taxon>Fabales</taxon>
        <taxon>Fabaceae</taxon>
        <taxon>Papilionoideae</taxon>
        <taxon>50 kb inversion clade</taxon>
        <taxon>genistoids sensu lato</taxon>
        <taxon>core genistoids</taxon>
        <taxon>Crotalarieae</taxon>
        <taxon>Crotalaria</taxon>
    </lineage>
</organism>
<dbReference type="Proteomes" id="UP001372338">
    <property type="component" value="Unassembled WGS sequence"/>
</dbReference>
<dbReference type="Pfam" id="PF00646">
    <property type="entry name" value="F-box"/>
    <property type="match status" value="1"/>
</dbReference>
<dbReference type="SMART" id="SM00612">
    <property type="entry name" value="Kelch"/>
    <property type="match status" value="2"/>
</dbReference>
<evidence type="ECO:0000313" key="3">
    <source>
        <dbReference type="Proteomes" id="UP001372338"/>
    </source>
</evidence>
<comment type="caution">
    <text evidence="2">The sequence shown here is derived from an EMBL/GenBank/DDBJ whole genome shotgun (WGS) entry which is preliminary data.</text>
</comment>
<dbReference type="SUPFAM" id="SSF117281">
    <property type="entry name" value="Kelch motif"/>
    <property type="match status" value="1"/>
</dbReference>
<dbReference type="PANTHER" id="PTHR46407:SF17">
    <property type="entry name" value="GALACTOSE OXIDASE_KELCH REPEAT PROTEIN"/>
    <property type="match status" value="1"/>
</dbReference>
<keyword evidence="3" id="KW-1185">Reference proteome</keyword>
<reference evidence="2 3" key="1">
    <citation type="submission" date="2024-01" db="EMBL/GenBank/DDBJ databases">
        <title>The genomes of 5 underutilized Papilionoideae crops provide insights into root nodulation and disease resistanc.</title>
        <authorList>
            <person name="Yuan L."/>
        </authorList>
    </citation>
    <scope>NUCLEOTIDE SEQUENCE [LARGE SCALE GENOMIC DNA]</scope>
    <source>
        <strain evidence="2">ZHUSHIDOU_FW_LH</strain>
        <tissue evidence="2">Leaf</tissue>
    </source>
</reference>
<dbReference type="PANTHER" id="PTHR46407">
    <property type="entry name" value="OS02G0208700 PROTEIN"/>
    <property type="match status" value="1"/>
</dbReference>
<accession>A0AAN9EFD0</accession>
<dbReference type="InterPro" id="IPR015915">
    <property type="entry name" value="Kelch-typ_b-propeller"/>
</dbReference>
<dbReference type="GO" id="GO:0080037">
    <property type="term" value="P:negative regulation of cytokinin-activated signaling pathway"/>
    <property type="evidence" value="ECO:0007669"/>
    <property type="project" value="InterPro"/>
</dbReference>
<dbReference type="SUPFAM" id="SSF81383">
    <property type="entry name" value="F-box domain"/>
    <property type="match status" value="1"/>
</dbReference>
<dbReference type="EMBL" id="JAYWIO010000006">
    <property type="protein sequence ID" value="KAK7255320.1"/>
    <property type="molecule type" value="Genomic_DNA"/>
</dbReference>
<dbReference type="AlphaFoldDB" id="A0AAN9EFD0"/>
<protein>
    <recommendedName>
        <fullName evidence="1">F-box domain-containing protein</fullName>
    </recommendedName>
</protein>